<feature type="transmembrane region" description="Helical" evidence="6">
    <location>
        <begin position="240"/>
        <end position="260"/>
    </location>
</feature>
<comment type="subcellular location">
    <subcellularLocation>
        <location evidence="1">Membrane</location>
        <topology evidence="1">Multi-pass membrane protein</topology>
    </subcellularLocation>
</comment>
<gene>
    <name evidence="7" type="ORF">DesyoDRAFT_3602</name>
</gene>
<sequence>MQKPDKVTEYLETVGQQIRWKRAQASVLEEIENHITDQKNAFITAGYDEEKATNMAIAEMGDPIVVGEELDRTHRPKPDWPLLFMTATMLLLGLAIQFFIGSHIPLGAWMFGRQIVWAGISLLLMFAAYFLDFTIIGKYPKFVFLALCTITLASYLFTGGGRGTSTIYLLLLFPTAFAGFVYSIRNKGCSGLILCGAAFIIPVYLTVIINNLTVLVLLLTSCFIVLTAAVMKNWFNAGKLLAALILAVQILAALCTPFILKMAGKQYIWDKLLAALNPSLDPDGYGYISSLIQRLLSHSLLIGQGLPIADVDYSVFRILPGANTDFLLTCLIYRFGWIVLIGIIAIFSVFIMRAIILCKKQKSVLGFLVSLAIISTFALQFLVYIAANLGFWRLDPMPLPLISYGGRALVINMFLIGFLLSVFRTGDLVRDKARVSAAKFIQFNKGQIIIDLKNDFIK</sequence>
<feature type="transmembrane region" description="Helical" evidence="6">
    <location>
        <begin position="142"/>
        <end position="160"/>
    </location>
</feature>
<feature type="transmembrane region" description="Helical" evidence="6">
    <location>
        <begin position="106"/>
        <end position="130"/>
    </location>
</feature>
<accession>H5Y5L7</accession>
<feature type="transmembrane region" description="Helical" evidence="6">
    <location>
        <begin position="364"/>
        <end position="392"/>
    </location>
</feature>
<dbReference type="InterPro" id="IPR047928">
    <property type="entry name" value="Perm_prefix_1"/>
</dbReference>
<dbReference type="PANTHER" id="PTHR30474">
    <property type="entry name" value="CELL CYCLE PROTEIN"/>
    <property type="match status" value="1"/>
</dbReference>
<feature type="transmembrane region" description="Helical" evidence="6">
    <location>
        <begin position="166"/>
        <end position="184"/>
    </location>
</feature>
<dbReference type="InterPro" id="IPR001182">
    <property type="entry name" value="FtsW/RodA"/>
</dbReference>
<feature type="transmembrane region" description="Helical" evidence="6">
    <location>
        <begin position="331"/>
        <end position="352"/>
    </location>
</feature>
<keyword evidence="7" id="KW-0131">Cell cycle</keyword>
<evidence type="ECO:0000256" key="4">
    <source>
        <dbReference type="ARBA" id="ARBA00022989"/>
    </source>
</evidence>
<protein>
    <submittedName>
        <fullName evidence="7">Bacterial cell division membrane protein</fullName>
    </submittedName>
</protein>
<feature type="transmembrane region" description="Helical" evidence="6">
    <location>
        <begin position="215"/>
        <end position="235"/>
    </location>
</feature>
<dbReference type="GO" id="GO:0008360">
    <property type="term" value="P:regulation of cell shape"/>
    <property type="evidence" value="ECO:0007669"/>
    <property type="project" value="UniProtKB-KW"/>
</dbReference>
<keyword evidence="5 6" id="KW-0472">Membrane</keyword>
<organism evidence="7 8">
    <name type="scientific">Desulfosporosinus youngiae DSM 17734</name>
    <dbReference type="NCBI Taxonomy" id="768710"/>
    <lineage>
        <taxon>Bacteria</taxon>
        <taxon>Bacillati</taxon>
        <taxon>Bacillota</taxon>
        <taxon>Clostridia</taxon>
        <taxon>Eubacteriales</taxon>
        <taxon>Desulfitobacteriaceae</taxon>
        <taxon>Desulfosporosinus</taxon>
    </lineage>
</organism>
<keyword evidence="2 6" id="KW-0812">Transmembrane</keyword>
<dbReference type="STRING" id="768710.DesyoDRAFT_3602"/>
<dbReference type="eggNOG" id="COG0772">
    <property type="taxonomic scope" value="Bacteria"/>
</dbReference>
<dbReference type="HOGENOM" id="CLU_029243_7_0_9"/>
<name>H5Y5L7_9FIRM</name>
<dbReference type="RefSeq" id="WP_007785080.1">
    <property type="nucleotide sequence ID" value="NZ_CM001441.1"/>
</dbReference>
<keyword evidence="4 6" id="KW-1133">Transmembrane helix</keyword>
<evidence type="ECO:0000256" key="1">
    <source>
        <dbReference type="ARBA" id="ARBA00004141"/>
    </source>
</evidence>
<feature type="transmembrane region" description="Helical" evidence="6">
    <location>
        <begin position="404"/>
        <end position="423"/>
    </location>
</feature>
<dbReference type="EMBL" id="CM001441">
    <property type="protein sequence ID" value="EHQ90604.1"/>
    <property type="molecule type" value="Genomic_DNA"/>
</dbReference>
<evidence type="ECO:0000256" key="5">
    <source>
        <dbReference type="ARBA" id="ARBA00023136"/>
    </source>
</evidence>
<keyword evidence="3" id="KW-0133">Cell shape</keyword>
<proteinExistence type="predicted"/>
<dbReference type="GO" id="GO:0051301">
    <property type="term" value="P:cell division"/>
    <property type="evidence" value="ECO:0007669"/>
    <property type="project" value="UniProtKB-KW"/>
</dbReference>
<keyword evidence="7" id="KW-0132">Cell division</keyword>
<dbReference type="GO" id="GO:0005886">
    <property type="term" value="C:plasma membrane"/>
    <property type="evidence" value="ECO:0007669"/>
    <property type="project" value="TreeGrafter"/>
</dbReference>
<evidence type="ECO:0000313" key="7">
    <source>
        <dbReference type="EMBL" id="EHQ90604.1"/>
    </source>
</evidence>
<feature type="transmembrane region" description="Helical" evidence="6">
    <location>
        <begin position="191"/>
        <end position="209"/>
    </location>
</feature>
<dbReference type="Proteomes" id="UP000005104">
    <property type="component" value="Chromosome"/>
</dbReference>
<evidence type="ECO:0000313" key="8">
    <source>
        <dbReference type="Proteomes" id="UP000005104"/>
    </source>
</evidence>
<keyword evidence="8" id="KW-1185">Reference proteome</keyword>
<dbReference type="PANTHER" id="PTHR30474:SF1">
    <property type="entry name" value="PEPTIDOGLYCAN GLYCOSYLTRANSFERASE MRDB"/>
    <property type="match status" value="1"/>
</dbReference>
<dbReference type="GO" id="GO:0032153">
    <property type="term" value="C:cell division site"/>
    <property type="evidence" value="ECO:0007669"/>
    <property type="project" value="TreeGrafter"/>
</dbReference>
<dbReference type="Pfam" id="PF01098">
    <property type="entry name" value="FTSW_RODA_SPOVE"/>
    <property type="match status" value="1"/>
</dbReference>
<evidence type="ECO:0000256" key="3">
    <source>
        <dbReference type="ARBA" id="ARBA00022960"/>
    </source>
</evidence>
<dbReference type="NCBIfam" id="NF038403">
    <property type="entry name" value="perm_prefix_1"/>
    <property type="match status" value="1"/>
</dbReference>
<reference evidence="7 8" key="1">
    <citation type="submission" date="2011-11" db="EMBL/GenBank/DDBJ databases">
        <title>The Noncontiguous Finished genome of Desulfosporosinus youngiae DSM 17734.</title>
        <authorList>
            <consortium name="US DOE Joint Genome Institute (JGI-PGF)"/>
            <person name="Lucas S."/>
            <person name="Han J."/>
            <person name="Lapidus A."/>
            <person name="Cheng J.-F."/>
            <person name="Goodwin L."/>
            <person name="Pitluck S."/>
            <person name="Peters L."/>
            <person name="Ovchinnikova G."/>
            <person name="Lu M."/>
            <person name="Land M.L."/>
            <person name="Hauser L."/>
            <person name="Pester M."/>
            <person name="Spring S."/>
            <person name="Ollivier B."/>
            <person name="Rattei T."/>
            <person name="Klenk H.-P."/>
            <person name="Wagner M."/>
            <person name="Loy A."/>
            <person name="Woyke T.J."/>
        </authorList>
    </citation>
    <scope>NUCLEOTIDE SEQUENCE [LARGE SCALE GENOMIC DNA]</scope>
    <source>
        <strain evidence="7 8">DSM 17734</strain>
    </source>
</reference>
<dbReference type="GO" id="GO:0015648">
    <property type="term" value="F:lipid-linked peptidoglycan transporter activity"/>
    <property type="evidence" value="ECO:0007669"/>
    <property type="project" value="TreeGrafter"/>
</dbReference>
<feature type="transmembrane region" description="Helical" evidence="6">
    <location>
        <begin position="82"/>
        <end position="100"/>
    </location>
</feature>
<dbReference type="OrthoDB" id="9802195at2"/>
<dbReference type="AlphaFoldDB" id="H5Y5L7"/>
<evidence type="ECO:0000256" key="6">
    <source>
        <dbReference type="SAM" id="Phobius"/>
    </source>
</evidence>
<evidence type="ECO:0000256" key="2">
    <source>
        <dbReference type="ARBA" id="ARBA00022692"/>
    </source>
</evidence>